<dbReference type="SUPFAM" id="SSF50022">
    <property type="entry name" value="ISP domain"/>
    <property type="match status" value="1"/>
</dbReference>
<protein>
    <submittedName>
        <fullName evidence="6">Ferredoxin subunit of nitrite reductase or a ring-hydroxylating dioxygenase</fullName>
    </submittedName>
</protein>
<name>A0A212R3I5_9CHLR</name>
<dbReference type="InParanoid" id="A0A212R3I5"/>
<keyword evidence="7" id="KW-1185">Reference proteome</keyword>
<dbReference type="EMBL" id="FYEK01000028">
    <property type="protein sequence ID" value="SNB66486.1"/>
    <property type="molecule type" value="Genomic_DNA"/>
</dbReference>
<proteinExistence type="predicted"/>
<evidence type="ECO:0000256" key="4">
    <source>
        <dbReference type="ARBA" id="ARBA00023014"/>
    </source>
</evidence>
<reference evidence="7" key="1">
    <citation type="submission" date="2017-06" db="EMBL/GenBank/DDBJ databases">
        <authorList>
            <person name="Varghese N."/>
            <person name="Submissions S."/>
        </authorList>
    </citation>
    <scope>NUCLEOTIDE SEQUENCE [LARGE SCALE GENOMIC DNA]</scope>
    <source>
        <strain evidence="7">JAD2</strain>
    </source>
</reference>
<dbReference type="PROSITE" id="PS51296">
    <property type="entry name" value="RIESKE"/>
    <property type="match status" value="1"/>
</dbReference>
<evidence type="ECO:0000259" key="5">
    <source>
        <dbReference type="PROSITE" id="PS51296"/>
    </source>
</evidence>
<keyword evidence="6" id="KW-0560">Oxidoreductase</keyword>
<organism evidence="6 7">
    <name type="scientific">Thermoflexus hugenholtzii JAD2</name>
    <dbReference type="NCBI Taxonomy" id="877466"/>
    <lineage>
        <taxon>Bacteria</taxon>
        <taxon>Bacillati</taxon>
        <taxon>Chloroflexota</taxon>
        <taxon>Thermoflexia</taxon>
        <taxon>Thermoflexales</taxon>
        <taxon>Thermoflexaceae</taxon>
        <taxon>Thermoflexus</taxon>
    </lineage>
</organism>
<dbReference type="Proteomes" id="UP000197025">
    <property type="component" value="Unassembled WGS sequence"/>
</dbReference>
<keyword evidence="6" id="KW-0223">Dioxygenase</keyword>
<dbReference type="Gene3D" id="2.102.10.10">
    <property type="entry name" value="Rieske [2Fe-2S] iron-sulphur domain"/>
    <property type="match status" value="1"/>
</dbReference>
<dbReference type="GO" id="GO:0051213">
    <property type="term" value="F:dioxygenase activity"/>
    <property type="evidence" value="ECO:0007669"/>
    <property type="project" value="UniProtKB-KW"/>
</dbReference>
<dbReference type="GO" id="GO:0051537">
    <property type="term" value="F:2 iron, 2 sulfur cluster binding"/>
    <property type="evidence" value="ECO:0007669"/>
    <property type="project" value="UniProtKB-KW"/>
</dbReference>
<dbReference type="InterPro" id="IPR036922">
    <property type="entry name" value="Rieske_2Fe-2S_sf"/>
</dbReference>
<accession>A0A212R3I5</accession>
<keyword evidence="4" id="KW-0411">Iron-sulfur</keyword>
<keyword evidence="1" id="KW-0001">2Fe-2S</keyword>
<evidence type="ECO:0000313" key="6">
    <source>
        <dbReference type="EMBL" id="SNB66486.1"/>
    </source>
</evidence>
<dbReference type="GO" id="GO:0016705">
    <property type="term" value="F:oxidoreductase activity, acting on paired donors, with incorporation or reduction of molecular oxygen"/>
    <property type="evidence" value="ECO:0007669"/>
    <property type="project" value="UniProtKB-ARBA"/>
</dbReference>
<evidence type="ECO:0000256" key="3">
    <source>
        <dbReference type="ARBA" id="ARBA00023004"/>
    </source>
</evidence>
<keyword evidence="2" id="KW-0479">Metal-binding</keyword>
<evidence type="ECO:0000256" key="2">
    <source>
        <dbReference type="ARBA" id="ARBA00022723"/>
    </source>
</evidence>
<feature type="domain" description="Rieske" evidence="5">
    <location>
        <begin position="1"/>
        <end position="81"/>
    </location>
</feature>
<dbReference type="Pfam" id="PF00355">
    <property type="entry name" value="Rieske"/>
    <property type="match status" value="1"/>
</dbReference>
<dbReference type="InterPro" id="IPR017941">
    <property type="entry name" value="Rieske_2Fe-2S"/>
</dbReference>
<dbReference type="PANTHER" id="PTHR21496:SF23">
    <property type="entry name" value="3-PHENYLPROPIONATE_CINNAMIC ACID DIOXYGENASE FERREDOXIN SUBUNIT"/>
    <property type="match status" value="1"/>
</dbReference>
<evidence type="ECO:0000313" key="7">
    <source>
        <dbReference type="Proteomes" id="UP000197025"/>
    </source>
</evidence>
<dbReference type="AlphaFoldDB" id="A0A212R3I5"/>
<gene>
    <name evidence="6" type="ORF">SAMN02746019_00001280</name>
</gene>
<dbReference type="PANTHER" id="PTHR21496">
    <property type="entry name" value="FERREDOXIN-RELATED"/>
    <property type="match status" value="1"/>
</dbReference>
<evidence type="ECO:0000256" key="1">
    <source>
        <dbReference type="ARBA" id="ARBA00022714"/>
    </source>
</evidence>
<sequence length="567" mass="63021">MVIRAGRHMIALFAEGDRIYAIDNRCPHMGFPLHRGTLREGLLTCHWHHARFDLQTGGTFDLWADDLIVFPVEIRGEEVWVNLHPREDRHAQTRARLEDGLKHHLPLVLAKSILRLLDLGEDPVEIFRIGLEFGVHYRQAGWGPGLTILTAMMNMLPYLDPRDRPRALYHGLDAVAEDCEGASPRFPIRPLPGPASDPERLRRWFRQFVEVRDAEGAERCLASAVEAGLPPLAIADMIFASATDHRYIAIGHALDFANKAFEALEIAGWQHAGPTLTSLVPILVSGERMEENAAWRHPVGLVALLEQAFEILPTIPAADPASKGKWTGPERLIPVLLGDQPVDIVEALLEALQEGAPWEEVAGTVAAAAALRIVRFSMNNEFSDWDTALHTFSFASAVHQAMRRFPSRALLRGVFDAAMSVYLDRFLNIPPAPLPEEGSAMGDPDHVEETLQALLNRQAAVQEVASAVAGYLRAGGEASRLLAALGHGLLREDRNFHTIQMMEAAFRQFSIWRGTSPGDWALIAAARYLAAHVPTRRAQEQTYRIAERLHRGERLYEELAGMGQGER</sequence>
<keyword evidence="3" id="KW-0408">Iron</keyword>
<dbReference type="GO" id="GO:0004497">
    <property type="term" value="F:monooxygenase activity"/>
    <property type="evidence" value="ECO:0007669"/>
    <property type="project" value="UniProtKB-ARBA"/>
</dbReference>
<dbReference type="GO" id="GO:0046872">
    <property type="term" value="F:metal ion binding"/>
    <property type="evidence" value="ECO:0007669"/>
    <property type="project" value="UniProtKB-KW"/>
</dbReference>